<dbReference type="Pfam" id="PF00394">
    <property type="entry name" value="Cu-oxidase"/>
    <property type="match status" value="1"/>
</dbReference>
<feature type="region of interest" description="Disordered" evidence="2">
    <location>
        <begin position="90"/>
        <end position="198"/>
    </location>
</feature>
<dbReference type="Gene3D" id="2.60.40.420">
    <property type="entry name" value="Cupredoxins - blue copper proteins"/>
    <property type="match status" value="3"/>
</dbReference>
<feature type="compositionally biased region" description="Low complexity" evidence="2">
    <location>
        <begin position="107"/>
        <end position="125"/>
    </location>
</feature>
<dbReference type="InterPro" id="IPR001117">
    <property type="entry name" value="Cu-oxidase_2nd"/>
</dbReference>
<protein>
    <submittedName>
        <fullName evidence="7">Uncharacterized protein</fullName>
    </submittedName>
</protein>
<evidence type="ECO:0000313" key="8">
    <source>
        <dbReference type="Proteomes" id="UP001189122"/>
    </source>
</evidence>
<dbReference type="InterPro" id="IPR011707">
    <property type="entry name" value="Cu-oxidase-like_N"/>
</dbReference>
<feature type="domain" description="Plastocyanin-like" evidence="6">
    <location>
        <begin position="31"/>
        <end position="109"/>
    </location>
</feature>
<dbReference type="InterPro" id="IPR011706">
    <property type="entry name" value="Cu-oxidase_C"/>
</dbReference>
<dbReference type="SUPFAM" id="SSF49503">
    <property type="entry name" value="Cupredoxins"/>
    <property type="match status" value="3"/>
</dbReference>
<evidence type="ECO:0000259" key="6">
    <source>
        <dbReference type="Pfam" id="PF07732"/>
    </source>
</evidence>
<organism evidence="7">
    <name type="scientific">Spirodela intermedia</name>
    <name type="common">Intermediate duckweed</name>
    <dbReference type="NCBI Taxonomy" id="51605"/>
    <lineage>
        <taxon>Eukaryota</taxon>
        <taxon>Viridiplantae</taxon>
        <taxon>Streptophyta</taxon>
        <taxon>Embryophyta</taxon>
        <taxon>Tracheophyta</taxon>
        <taxon>Spermatophyta</taxon>
        <taxon>Magnoliopsida</taxon>
        <taxon>Liliopsida</taxon>
        <taxon>Araceae</taxon>
        <taxon>Lemnoideae</taxon>
        <taxon>Spirodela</taxon>
    </lineage>
</organism>
<dbReference type="Pfam" id="PF07732">
    <property type="entry name" value="Cu-oxidase_3"/>
    <property type="match status" value="1"/>
</dbReference>
<reference evidence="7 8" key="1">
    <citation type="submission" date="2019-12" db="EMBL/GenBank/DDBJ databases">
        <authorList>
            <person name="Scholz U."/>
            <person name="Mascher M."/>
            <person name="Fiebig A."/>
        </authorList>
    </citation>
    <scope>NUCLEOTIDE SEQUENCE</scope>
</reference>
<dbReference type="Pfam" id="PF07731">
    <property type="entry name" value="Cu-oxidase_2"/>
    <property type="match status" value="1"/>
</dbReference>
<accession>A0A7I8IGA4</accession>
<dbReference type="InterPro" id="IPR008972">
    <property type="entry name" value="Cupredoxin"/>
</dbReference>
<dbReference type="EMBL" id="CACRZD030000003">
    <property type="protein sequence ID" value="CAA6656811.1"/>
    <property type="molecule type" value="Genomic_DNA"/>
</dbReference>
<keyword evidence="3" id="KW-0732">Signal</keyword>
<dbReference type="Proteomes" id="UP001189122">
    <property type="component" value="Unassembled WGS sequence"/>
</dbReference>
<feature type="signal peptide" evidence="3">
    <location>
        <begin position="1"/>
        <end position="20"/>
    </location>
</feature>
<evidence type="ECO:0000256" key="1">
    <source>
        <dbReference type="ARBA" id="ARBA00010609"/>
    </source>
</evidence>
<feature type="compositionally biased region" description="Low complexity" evidence="2">
    <location>
        <begin position="135"/>
        <end position="151"/>
    </location>
</feature>
<evidence type="ECO:0000256" key="2">
    <source>
        <dbReference type="SAM" id="MobiDB-lite"/>
    </source>
</evidence>
<proteinExistence type="inferred from homology"/>
<feature type="domain" description="Plastocyanin-like" evidence="4">
    <location>
        <begin position="199"/>
        <end position="297"/>
    </location>
</feature>
<dbReference type="AlphaFoldDB" id="A0A7I8IGA4"/>
<evidence type="ECO:0000259" key="4">
    <source>
        <dbReference type="Pfam" id="PF00394"/>
    </source>
</evidence>
<dbReference type="GO" id="GO:0016491">
    <property type="term" value="F:oxidoreductase activity"/>
    <property type="evidence" value="ECO:0007669"/>
    <property type="project" value="InterPro"/>
</dbReference>
<dbReference type="InterPro" id="IPR045087">
    <property type="entry name" value="Cu-oxidase_fam"/>
</dbReference>
<gene>
    <name evidence="7" type="ORF">SI7747_03003282</name>
</gene>
<dbReference type="EMBL" id="LR743590">
    <property type="protein sequence ID" value="CAA2617112.1"/>
    <property type="molecule type" value="Genomic_DNA"/>
</dbReference>
<evidence type="ECO:0000256" key="3">
    <source>
        <dbReference type="SAM" id="SignalP"/>
    </source>
</evidence>
<feature type="compositionally biased region" description="Low complexity" evidence="2">
    <location>
        <begin position="158"/>
        <end position="184"/>
    </location>
</feature>
<feature type="chain" id="PRO_5029564908" evidence="3">
    <location>
        <begin position="21"/>
        <end position="555"/>
    </location>
</feature>
<dbReference type="GO" id="GO:0005507">
    <property type="term" value="F:copper ion binding"/>
    <property type="evidence" value="ECO:0007669"/>
    <property type="project" value="InterPro"/>
</dbReference>
<dbReference type="PANTHER" id="PTHR11709">
    <property type="entry name" value="MULTI-COPPER OXIDASE"/>
    <property type="match status" value="1"/>
</dbReference>
<feature type="domain" description="Plastocyanin-like" evidence="5">
    <location>
        <begin position="382"/>
        <end position="524"/>
    </location>
</feature>
<dbReference type="PANTHER" id="PTHR11709:SF27">
    <property type="entry name" value="OS01G0816700 PROTEIN"/>
    <property type="match status" value="1"/>
</dbReference>
<evidence type="ECO:0000313" key="7">
    <source>
        <dbReference type="EMBL" id="CAA2617112.1"/>
    </source>
</evidence>
<name>A0A7I8IGA4_SPIIN</name>
<comment type="similarity">
    <text evidence="1">Belongs to the multicopper oxidase family.</text>
</comment>
<sequence length="555" mass="60169">MKAAALLVLVAVLGLTAVQAEDPYLYFTWKVTYGTIAPLGVPQKGILIDGQFPGPNINCTTNNNIVINLFNDLDEPFLLSWNGIQQRKNSWQDGMPGTNCPIPRGETSLTTSRLRTRSAASSTSRPWGCTRRRVASAGSALTAASSSRSPSTLPPATSPSSSATGTPPATTSSSAASTAAGPSAARRRPDQRQSGNAAAAAAGGQAIFSMESGKTYRYRICNVGLKATLNFRIQGHAMKLVEMDGSHTVQNVYDSLDVHVGQCYSVLVAADQAPRGYFMVVSTRFSKRVLSAAAMIGYAGSTAAPPAELPQAPVGWAWSLNQWRSFRWNLTASAARPNPQGSYHYGSINITRTIKLANSAGTVGGKLRYAINGATFQNPATPLKLAEYFGATGAEFKYDTISDAPPKKLRSGAAAIRAEPIVLTSKFRDFVEIILENHERSIQSYHLDGYSFFPVGMGAGRWTPEKRRSYNLMDAVSRHTIQVYPRSWSAIMLTFDNAGMWNLRSEIWERHYLGQQLYISVLSPAKSLRDEYNPPENLLLCGATKNLPLPPPYTI</sequence>
<keyword evidence="8" id="KW-1185">Reference proteome</keyword>
<evidence type="ECO:0000259" key="5">
    <source>
        <dbReference type="Pfam" id="PF07731"/>
    </source>
</evidence>